<accession>C7J4M3</accession>
<dbReference type="KEGG" id="dosa:Os07g0404500"/>
<dbReference type="Proteomes" id="UP000000763">
    <property type="component" value="Chromosome 7"/>
</dbReference>
<gene>
    <name evidence="1" type="ordered locus">Os07g0404500</name>
</gene>
<protein>
    <submittedName>
        <fullName evidence="1">Os07g0404500 protein</fullName>
    </submittedName>
</protein>
<reference evidence="1 2" key="1">
    <citation type="journal article" date="2005" name="Nature">
        <title>The map-based sequence of the rice genome.</title>
        <authorList>
            <consortium name="International rice genome sequencing project (IRGSP)"/>
            <person name="Matsumoto T."/>
            <person name="Wu J."/>
            <person name="Kanamori H."/>
            <person name="Katayose Y."/>
            <person name="Fujisawa M."/>
            <person name="Namiki N."/>
            <person name="Mizuno H."/>
            <person name="Yamamoto K."/>
            <person name="Antonio B.A."/>
            <person name="Baba T."/>
            <person name="Sakata K."/>
            <person name="Nagamura Y."/>
            <person name="Aoki H."/>
            <person name="Arikawa K."/>
            <person name="Arita K."/>
            <person name="Bito T."/>
            <person name="Chiden Y."/>
            <person name="Fujitsuka N."/>
            <person name="Fukunaka R."/>
            <person name="Hamada M."/>
            <person name="Harada C."/>
            <person name="Hayashi A."/>
            <person name="Hijishita S."/>
            <person name="Honda M."/>
            <person name="Hosokawa S."/>
            <person name="Ichikawa Y."/>
            <person name="Idonuma A."/>
            <person name="Iijima M."/>
            <person name="Ikeda M."/>
            <person name="Ikeno M."/>
            <person name="Ito K."/>
            <person name="Ito S."/>
            <person name="Ito T."/>
            <person name="Ito Y."/>
            <person name="Ito Y."/>
            <person name="Iwabuchi A."/>
            <person name="Kamiya K."/>
            <person name="Karasawa W."/>
            <person name="Kurita K."/>
            <person name="Katagiri S."/>
            <person name="Kikuta A."/>
            <person name="Kobayashi H."/>
            <person name="Kobayashi N."/>
            <person name="Machita K."/>
            <person name="Maehara T."/>
            <person name="Masukawa M."/>
            <person name="Mizubayashi T."/>
            <person name="Mukai Y."/>
            <person name="Nagasaki H."/>
            <person name="Nagata Y."/>
            <person name="Naito S."/>
            <person name="Nakashima M."/>
            <person name="Nakama Y."/>
            <person name="Nakamichi Y."/>
            <person name="Nakamura M."/>
            <person name="Meguro A."/>
            <person name="Negishi M."/>
            <person name="Ohta I."/>
            <person name="Ohta T."/>
            <person name="Okamoto M."/>
            <person name="Ono N."/>
            <person name="Saji S."/>
            <person name="Sakaguchi M."/>
            <person name="Sakai K."/>
            <person name="Shibata M."/>
            <person name="Shimokawa T."/>
            <person name="Song J."/>
            <person name="Takazaki Y."/>
            <person name="Terasawa K."/>
            <person name="Tsugane M."/>
            <person name="Tsuji K."/>
            <person name="Ueda S."/>
            <person name="Waki K."/>
            <person name="Yamagata H."/>
            <person name="Yamamoto M."/>
            <person name="Yamamoto S."/>
            <person name="Yamane H."/>
            <person name="Yoshiki S."/>
            <person name="Yoshihara R."/>
            <person name="Yukawa K."/>
            <person name="Zhong H."/>
            <person name="Yano M."/>
            <person name="Yuan Q."/>
            <person name="Ouyang S."/>
            <person name="Liu J."/>
            <person name="Jones K.M."/>
            <person name="Gansberger K."/>
            <person name="Moffat K."/>
            <person name="Hill J."/>
            <person name="Bera J."/>
            <person name="Fadrosh D."/>
            <person name="Jin S."/>
            <person name="Johri S."/>
            <person name="Kim M."/>
            <person name="Overton L."/>
            <person name="Reardon M."/>
            <person name="Tsitrin T."/>
            <person name="Vuong H."/>
            <person name="Weaver B."/>
            <person name="Ciecko A."/>
            <person name="Tallon L."/>
            <person name="Jackson J."/>
            <person name="Pai G."/>
            <person name="Aken S.V."/>
            <person name="Utterback T."/>
            <person name="Reidmuller S."/>
            <person name="Feldblyum T."/>
            <person name="Hsiao J."/>
            <person name="Zismann V."/>
            <person name="Iobst S."/>
            <person name="de Vazeille A.R."/>
            <person name="Buell C.R."/>
            <person name="Ying K."/>
            <person name="Li Y."/>
            <person name="Lu T."/>
            <person name="Huang Y."/>
            <person name="Zhao Q."/>
            <person name="Feng Q."/>
            <person name="Zhang L."/>
            <person name="Zhu J."/>
            <person name="Weng Q."/>
            <person name="Mu J."/>
            <person name="Lu Y."/>
            <person name="Fan D."/>
            <person name="Liu Y."/>
            <person name="Guan J."/>
            <person name="Zhang Y."/>
            <person name="Yu S."/>
            <person name="Liu X."/>
            <person name="Zhang Y."/>
            <person name="Hong G."/>
            <person name="Han B."/>
            <person name="Choisne N."/>
            <person name="Demange N."/>
            <person name="Orjeda G."/>
            <person name="Samain S."/>
            <person name="Cattolico L."/>
            <person name="Pelletier E."/>
            <person name="Couloux A."/>
            <person name="Segurens B."/>
            <person name="Wincker P."/>
            <person name="D'Hont A."/>
            <person name="Scarpelli C."/>
            <person name="Weissenbach J."/>
            <person name="Salanoubat M."/>
            <person name="Quetier F."/>
            <person name="Yu Y."/>
            <person name="Kim H.R."/>
            <person name="Rambo T."/>
            <person name="Currie J."/>
            <person name="Collura K."/>
            <person name="Luo M."/>
            <person name="Yang T."/>
            <person name="Ammiraju J.S.S."/>
            <person name="Engler F."/>
            <person name="Soderlund C."/>
            <person name="Wing R.A."/>
            <person name="Palmer L.E."/>
            <person name="de la Bastide M."/>
            <person name="Spiegel L."/>
            <person name="Nascimento L."/>
            <person name="Zutavern T."/>
            <person name="O'Shaughnessy A."/>
            <person name="Dike S."/>
            <person name="Dedhia N."/>
            <person name="Preston R."/>
            <person name="Balija V."/>
            <person name="McCombie W.R."/>
            <person name="Chow T."/>
            <person name="Chen H."/>
            <person name="Chung M."/>
            <person name="Chen C."/>
            <person name="Shaw J."/>
            <person name="Wu H."/>
            <person name="Hsiao K."/>
            <person name="Chao Y."/>
            <person name="Chu M."/>
            <person name="Cheng C."/>
            <person name="Hour A."/>
            <person name="Lee P."/>
            <person name="Lin S."/>
            <person name="Lin Y."/>
            <person name="Liou J."/>
            <person name="Liu S."/>
            <person name="Hsing Y."/>
            <person name="Raghuvanshi S."/>
            <person name="Mohanty A."/>
            <person name="Bharti A.K."/>
            <person name="Gaur A."/>
            <person name="Gupta V."/>
            <person name="Kumar D."/>
            <person name="Ravi V."/>
            <person name="Vij S."/>
            <person name="Kapur A."/>
            <person name="Khurana P."/>
            <person name="Khurana P."/>
            <person name="Khurana J.P."/>
            <person name="Tyagi A.K."/>
            <person name="Gaikwad K."/>
            <person name="Singh A."/>
            <person name="Dalal V."/>
            <person name="Srivastava S."/>
            <person name="Dixit A."/>
            <person name="Pal A.K."/>
            <person name="Ghazi I.A."/>
            <person name="Yadav M."/>
            <person name="Pandit A."/>
            <person name="Bhargava A."/>
            <person name="Sureshbabu K."/>
            <person name="Batra K."/>
            <person name="Sharma T.R."/>
            <person name="Mohapatra T."/>
            <person name="Singh N.K."/>
            <person name="Messing J."/>
            <person name="Nelson A.B."/>
            <person name="Fuks G."/>
            <person name="Kavchok S."/>
            <person name="Keizer G."/>
            <person name="Linton E."/>
            <person name="Llaca V."/>
            <person name="Song R."/>
            <person name="Tanyolac B."/>
            <person name="Young S."/>
            <person name="Ho-Il K."/>
            <person name="Hahn J.H."/>
            <person name="Sangsakoo G."/>
            <person name="Vanavichit A."/>
            <person name="de Mattos Luiz.A.T."/>
            <person name="Zimmer P.D."/>
            <person name="Malone G."/>
            <person name="Dellagostin O."/>
            <person name="de Oliveira A.C."/>
            <person name="Bevan M."/>
            <person name="Bancroft I."/>
            <person name="Minx P."/>
            <person name="Cordum H."/>
            <person name="Wilson R."/>
            <person name="Cheng Z."/>
            <person name="Jin W."/>
            <person name="Jiang J."/>
            <person name="Leong S.A."/>
            <person name="Iwama H."/>
            <person name="Gojobori T."/>
            <person name="Itoh T."/>
            <person name="Niimura Y."/>
            <person name="Fujii Y."/>
            <person name="Habara T."/>
            <person name="Sakai H."/>
            <person name="Sato Y."/>
            <person name="Wilson G."/>
            <person name="Kumar K."/>
            <person name="McCouch S."/>
            <person name="Juretic N."/>
            <person name="Hoen D."/>
            <person name="Wright S."/>
            <person name="Bruskiewich R."/>
            <person name="Bureau T."/>
            <person name="Miyao A."/>
            <person name="Hirochika H."/>
            <person name="Nishikawa T."/>
            <person name="Kadowaki K."/>
            <person name="Sugiura M."/>
            <person name="Burr B."/>
            <person name="Sasaki T."/>
        </authorList>
    </citation>
    <scope>NUCLEOTIDE SEQUENCE [LARGE SCALE GENOMIC DNA]</scope>
    <source>
        <strain evidence="2">cv. Nipponbare</strain>
    </source>
</reference>
<evidence type="ECO:0000313" key="2">
    <source>
        <dbReference type="Proteomes" id="UP000000763"/>
    </source>
</evidence>
<reference evidence="2" key="2">
    <citation type="journal article" date="2008" name="Nucleic Acids Res.">
        <title>The rice annotation project database (RAP-DB): 2008 update.</title>
        <authorList>
            <consortium name="The rice annotation project (RAP)"/>
        </authorList>
    </citation>
    <scope>GENOME REANNOTATION</scope>
    <source>
        <strain evidence="2">cv. Nipponbare</strain>
    </source>
</reference>
<proteinExistence type="predicted"/>
<dbReference type="AlphaFoldDB" id="C7J4M3"/>
<dbReference type="EMBL" id="AP008213">
    <property type="protein sequence ID" value="BAH93881.1"/>
    <property type="molecule type" value="Genomic_DNA"/>
</dbReference>
<evidence type="ECO:0000313" key="1">
    <source>
        <dbReference type="EMBL" id="BAH93881.1"/>
    </source>
</evidence>
<sequence>MGTFAQSTDLNVGSLVVKPGINQTQGRSAAPGTPRLDAYSERMGTRVHGTGATIVNNIILGHD</sequence>
<name>C7J4M3_ORYSJ</name>
<organism evidence="1 2">
    <name type="scientific">Oryza sativa subsp. japonica</name>
    <name type="common">Rice</name>
    <dbReference type="NCBI Taxonomy" id="39947"/>
    <lineage>
        <taxon>Eukaryota</taxon>
        <taxon>Viridiplantae</taxon>
        <taxon>Streptophyta</taxon>
        <taxon>Embryophyta</taxon>
        <taxon>Tracheophyta</taxon>
        <taxon>Spermatophyta</taxon>
        <taxon>Magnoliopsida</taxon>
        <taxon>Liliopsida</taxon>
        <taxon>Poales</taxon>
        <taxon>Poaceae</taxon>
        <taxon>BOP clade</taxon>
        <taxon>Oryzoideae</taxon>
        <taxon>Oryzeae</taxon>
        <taxon>Oryzinae</taxon>
        <taxon>Oryza</taxon>
        <taxon>Oryza sativa</taxon>
    </lineage>
</organism>